<evidence type="ECO:0000256" key="2">
    <source>
        <dbReference type="SAM" id="SignalP"/>
    </source>
</evidence>
<comment type="caution">
    <text evidence="3">The sequence shown here is derived from an EMBL/GenBank/DDBJ whole genome shotgun (WGS) entry which is preliminary data.</text>
</comment>
<evidence type="ECO:0000313" key="3">
    <source>
        <dbReference type="EMBL" id="MBP2472338.1"/>
    </source>
</evidence>
<proteinExistence type="predicted"/>
<feature type="region of interest" description="Disordered" evidence="1">
    <location>
        <begin position="25"/>
        <end position="47"/>
    </location>
</feature>
<evidence type="ECO:0000313" key="4">
    <source>
        <dbReference type="Proteomes" id="UP001519363"/>
    </source>
</evidence>
<sequence>MNNTKILGICLLGALFTTTACSGDPAPPPAATTPVATSATAAPTSTAPADTEAKAVAWFDGFCGAVHGYRIANNERLKKEKSGGTVTKKSLSADLAAFADLAGKTVDQLTALAPSPVPNGDAVKKTFVDSFTAARDVAAEGKKKVDSGGSLDPGLKALEETQKHAGENVDPIGSLKLESQELMRAAATAKNCRGTS</sequence>
<keyword evidence="4" id="KW-1185">Reference proteome</keyword>
<evidence type="ECO:0000256" key="1">
    <source>
        <dbReference type="SAM" id="MobiDB-lite"/>
    </source>
</evidence>
<dbReference type="Proteomes" id="UP001519363">
    <property type="component" value="Unassembled WGS sequence"/>
</dbReference>
<feature type="chain" id="PRO_5045521168" description="Small secreted protein" evidence="2">
    <location>
        <begin position="23"/>
        <end position="196"/>
    </location>
</feature>
<reference evidence="3 4" key="1">
    <citation type="submission" date="2021-03" db="EMBL/GenBank/DDBJ databases">
        <title>Sequencing the genomes of 1000 actinobacteria strains.</title>
        <authorList>
            <person name="Klenk H.-P."/>
        </authorList>
    </citation>
    <scope>NUCLEOTIDE SEQUENCE [LARGE SCALE GENOMIC DNA]</scope>
    <source>
        <strain evidence="3 4">DSM 44580</strain>
    </source>
</reference>
<dbReference type="RefSeq" id="WP_086784896.1">
    <property type="nucleotide sequence ID" value="NZ_JAGIOO010000001.1"/>
</dbReference>
<accession>A0ABS5A6X1</accession>
<dbReference type="PROSITE" id="PS51257">
    <property type="entry name" value="PROKAR_LIPOPROTEIN"/>
    <property type="match status" value="1"/>
</dbReference>
<protein>
    <recommendedName>
        <fullName evidence="5">Small secreted protein</fullName>
    </recommendedName>
</protein>
<organism evidence="3 4">
    <name type="scientific">Crossiella equi</name>
    <dbReference type="NCBI Taxonomy" id="130796"/>
    <lineage>
        <taxon>Bacteria</taxon>
        <taxon>Bacillati</taxon>
        <taxon>Actinomycetota</taxon>
        <taxon>Actinomycetes</taxon>
        <taxon>Pseudonocardiales</taxon>
        <taxon>Pseudonocardiaceae</taxon>
        <taxon>Crossiella</taxon>
    </lineage>
</organism>
<name>A0ABS5A6X1_9PSEU</name>
<evidence type="ECO:0008006" key="5">
    <source>
        <dbReference type="Google" id="ProtNLM"/>
    </source>
</evidence>
<keyword evidence="2" id="KW-0732">Signal</keyword>
<feature type="compositionally biased region" description="Low complexity" evidence="1">
    <location>
        <begin position="32"/>
        <end position="47"/>
    </location>
</feature>
<dbReference type="EMBL" id="JAGIOO010000001">
    <property type="protein sequence ID" value="MBP2472338.1"/>
    <property type="molecule type" value="Genomic_DNA"/>
</dbReference>
<feature type="signal peptide" evidence="2">
    <location>
        <begin position="1"/>
        <end position="22"/>
    </location>
</feature>
<gene>
    <name evidence="3" type="ORF">JOF53_001210</name>
</gene>